<sequence>MFRKYLPTFPESLSYKNFSSHGKKMQDFFFDKQVQSLLMRITGLDYDKVFKVKNKKMSAPKYDFVTDKRLKRLQNIAAYKAKLKLQMPPMIEVREPVDEVLSKDPELQGFLDYKLVFTDISPGVSAKDRMITVREIDGTLRKASWEERSYMNQIFFPEPGRNLETPKLFESPYLERLLDEESYIFVLDAACIQFEPDDPEYHRVTHETYDHIRLKKKFDILRSTRHFGPMAFYFAYEKNIDALLVDMIERELVSDAFDTIRLLYILHPELKLFENIDEANELEFMQDYVNRNTSSEKANLELAFQTYLEKQT</sequence>
<gene>
    <name evidence="1" type="ORF">X975_23740</name>
</gene>
<evidence type="ECO:0000313" key="1">
    <source>
        <dbReference type="EMBL" id="KFM63190.1"/>
    </source>
</evidence>
<dbReference type="PANTHER" id="PTHR13071:SF4">
    <property type="entry name" value="SMALL RIBOSOMAL SUBUNIT PROTEIN MS22"/>
    <property type="match status" value="1"/>
</dbReference>
<dbReference type="OMA" id="GYIELTL"/>
<proteinExistence type="predicted"/>
<dbReference type="AlphaFoldDB" id="A0A087TDK1"/>
<organism evidence="1 2">
    <name type="scientific">Stegodyphus mimosarum</name>
    <name type="common">African social velvet spider</name>
    <dbReference type="NCBI Taxonomy" id="407821"/>
    <lineage>
        <taxon>Eukaryota</taxon>
        <taxon>Metazoa</taxon>
        <taxon>Ecdysozoa</taxon>
        <taxon>Arthropoda</taxon>
        <taxon>Chelicerata</taxon>
        <taxon>Arachnida</taxon>
        <taxon>Araneae</taxon>
        <taxon>Araneomorphae</taxon>
        <taxon>Entelegynae</taxon>
        <taxon>Eresoidea</taxon>
        <taxon>Eresidae</taxon>
        <taxon>Stegodyphus</taxon>
    </lineage>
</organism>
<dbReference type="EMBL" id="KK114734">
    <property type="protein sequence ID" value="KFM63190.1"/>
    <property type="molecule type" value="Genomic_DNA"/>
</dbReference>
<dbReference type="GO" id="GO:0005763">
    <property type="term" value="C:mitochondrial small ribosomal subunit"/>
    <property type="evidence" value="ECO:0007669"/>
    <property type="project" value="TreeGrafter"/>
</dbReference>
<accession>A0A087TDK1</accession>
<dbReference type="STRING" id="407821.A0A087TDK1"/>
<dbReference type="InterPro" id="IPR019374">
    <property type="entry name" value="Ribosomal_mS22"/>
</dbReference>
<dbReference type="PANTHER" id="PTHR13071">
    <property type="entry name" value="MITOCHONDRIAL 28S RIBOSOMAL PROTEIN S22"/>
    <property type="match status" value="1"/>
</dbReference>
<reference evidence="1 2" key="1">
    <citation type="submission" date="2013-11" db="EMBL/GenBank/DDBJ databases">
        <title>Genome sequencing of Stegodyphus mimosarum.</title>
        <authorList>
            <person name="Bechsgaard J."/>
        </authorList>
    </citation>
    <scope>NUCLEOTIDE SEQUENCE [LARGE SCALE GENOMIC DNA]</scope>
</reference>
<protein>
    <submittedName>
        <fullName evidence="1">28S ribosomal protein S22, mitochondrial</fullName>
    </submittedName>
</protein>
<keyword evidence="1" id="KW-0687">Ribonucleoprotein</keyword>
<evidence type="ECO:0000313" key="2">
    <source>
        <dbReference type="Proteomes" id="UP000054359"/>
    </source>
</evidence>
<dbReference type="Proteomes" id="UP000054359">
    <property type="component" value="Unassembled WGS sequence"/>
</dbReference>
<dbReference type="OrthoDB" id="10052321at2759"/>
<dbReference type="Pfam" id="PF10245">
    <property type="entry name" value="MRP-S22"/>
    <property type="match status" value="1"/>
</dbReference>
<name>A0A087TDK1_STEMI</name>
<keyword evidence="1" id="KW-0689">Ribosomal protein</keyword>
<dbReference type="GO" id="GO:0003735">
    <property type="term" value="F:structural constituent of ribosome"/>
    <property type="evidence" value="ECO:0007669"/>
    <property type="project" value="TreeGrafter"/>
</dbReference>
<keyword evidence="2" id="KW-1185">Reference proteome</keyword>
<feature type="non-terminal residue" evidence="1">
    <location>
        <position position="312"/>
    </location>
</feature>